<name>A0A3N0E168_9ACTN</name>
<protein>
    <recommendedName>
        <fullName evidence="1">DUF5753 domain-containing protein</fullName>
    </recommendedName>
</protein>
<feature type="domain" description="DUF5753" evidence="1">
    <location>
        <begin position="2"/>
        <end position="104"/>
    </location>
</feature>
<dbReference type="InterPro" id="IPR043917">
    <property type="entry name" value="DUF5753"/>
</dbReference>
<dbReference type="AlphaFoldDB" id="A0A3N0E168"/>
<evidence type="ECO:0000313" key="2">
    <source>
        <dbReference type="EMBL" id="RNL81571.1"/>
    </source>
</evidence>
<dbReference type="Proteomes" id="UP000269198">
    <property type="component" value="Unassembled WGS sequence"/>
</dbReference>
<dbReference type="EMBL" id="RJMB01000032">
    <property type="protein sequence ID" value="RNL81571.1"/>
    <property type="molecule type" value="Genomic_DNA"/>
</dbReference>
<keyword evidence="3" id="KW-1185">Reference proteome</keyword>
<sequence length="110" mass="12589">MVDETALYRVTPDLSDQIEYLLEASMRPNTGIQVLPIARGPHEAMTGQFVIMDFPPPDLSVVYLEVMSEELYLEKPGQITHYQRVYDYVQAEALPADESRTIIRSRLTFP</sequence>
<gene>
    <name evidence="2" type="ORF">EFW17_21865</name>
</gene>
<dbReference type="Pfam" id="PF19054">
    <property type="entry name" value="DUF5753"/>
    <property type="match status" value="1"/>
</dbReference>
<comment type="caution">
    <text evidence="2">The sequence shown here is derived from an EMBL/GenBank/DDBJ whole genome shotgun (WGS) entry which is preliminary data.</text>
</comment>
<evidence type="ECO:0000313" key="3">
    <source>
        <dbReference type="Proteomes" id="UP000269198"/>
    </source>
</evidence>
<organism evidence="2 3">
    <name type="scientific">Halostreptopolyspora alba</name>
    <dbReference type="NCBI Taxonomy" id="2487137"/>
    <lineage>
        <taxon>Bacteria</taxon>
        <taxon>Bacillati</taxon>
        <taxon>Actinomycetota</taxon>
        <taxon>Actinomycetes</taxon>
        <taxon>Streptosporangiales</taxon>
        <taxon>Nocardiopsidaceae</taxon>
        <taxon>Halostreptopolyspora</taxon>
    </lineage>
</organism>
<accession>A0A3N0E168</accession>
<evidence type="ECO:0000259" key="1">
    <source>
        <dbReference type="Pfam" id="PF19054"/>
    </source>
</evidence>
<proteinExistence type="predicted"/>
<reference evidence="2 3" key="1">
    <citation type="submission" date="2018-11" db="EMBL/GenBank/DDBJ databases">
        <title>The genome draft of YIM 96095.</title>
        <authorList>
            <person name="Tang S.-K."/>
            <person name="Chunyu W.-X."/>
            <person name="Feng Y.-Z."/>
        </authorList>
    </citation>
    <scope>NUCLEOTIDE SEQUENCE [LARGE SCALE GENOMIC DNA]</scope>
    <source>
        <strain evidence="2 3">YIM 96095</strain>
    </source>
</reference>